<dbReference type="SUPFAM" id="SSF48264">
    <property type="entry name" value="Cytochrome P450"/>
    <property type="match status" value="1"/>
</dbReference>
<dbReference type="InterPro" id="IPR001128">
    <property type="entry name" value="Cyt_P450"/>
</dbReference>
<evidence type="ECO:0000256" key="1">
    <source>
        <dbReference type="ARBA" id="ARBA00010617"/>
    </source>
</evidence>
<dbReference type="InterPro" id="IPR050121">
    <property type="entry name" value="Cytochrome_P450_monoxygenase"/>
</dbReference>
<dbReference type="PANTHER" id="PTHR24305:SF166">
    <property type="entry name" value="CYTOCHROME P450 12A4, MITOCHONDRIAL-RELATED"/>
    <property type="match status" value="1"/>
</dbReference>
<keyword evidence="2" id="KW-0349">Heme</keyword>
<dbReference type="InterPro" id="IPR036396">
    <property type="entry name" value="Cyt_P450_sf"/>
</dbReference>
<dbReference type="GO" id="GO:0020037">
    <property type="term" value="F:heme binding"/>
    <property type="evidence" value="ECO:0007669"/>
    <property type="project" value="InterPro"/>
</dbReference>
<keyword evidence="2" id="KW-0479">Metal-binding</keyword>
<keyword evidence="3" id="KW-0472">Membrane</keyword>
<dbReference type="PRINTS" id="PR00463">
    <property type="entry name" value="EP450I"/>
</dbReference>
<dbReference type="GO" id="GO:0005506">
    <property type="term" value="F:iron ion binding"/>
    <property type="evidence" value="ECO:0007669"/>
    <property type="project" value="InterPro"/>
</dbReference>
<comment type="caution">
    <text evidence="4">The sequence shown here is derived from an EMBL/GenBank/DDBJ whole genome shotgun (WGS) entry which is preliminary data.</text>
</comment>
<dbReference type="STRING" id="74557.A0A1V9YYB3"/>
<dbReference type="PRINTS" id="PR00385">
    <property type="entry name" value="P450"/>
</dbReference>
<dbReference type="GO" id="GO:0004497">
    <property type="term" value="F:monooxygenase activity"/>
    <property type="evidence" value="ECO:0007669"/>
    <property type="project" value="InterPro"/>
</dbReference>
<feature type="binding site" description="axial binding residue" evidence="2">
    <location>
        <position position="455"/>
    </location>
    <ligand>
        <name>heme</name>
        <dbReference type="ChEBI" id="CHEBI:30413"/>
    </ligand>
    <ligandPart>
        <name>Fe</name>
        <dbReference type="ChEBI" id="CHEBI:18248"/>
    </ligandPart>
</feature>
<dbReference type="OrthoDB" id="1470350at2759"/>
<proteinExistence type="inferred from homology"/>
<gene>
    <name evidence="4" type="ORF">THRCLA_09224</name>
</gene>
<keyword evidence="5" id="KW-1185">Reference proteome</keyword>
<sequence length="508" mass="56987">MITLVQIASAIGLLCLAGIFYLVYILAIAPIFSPLNALPGPPPTSIFGGNAEELSVFSWNDKNPFPGIQYKWFQQYGPVYHCRLLGMHQLIISDPDAVKYFMVTNAKNYPRSKLSTAYVASFTAGDGLLGTEDPLHTSQRKLFNPHFSHFKIREFVNIFKQKADKLAQNLQTAANASSVVNVSKMMASTSFDIIGLTAFGYEFDTLGGSSKDVFTAFEYLAFVPNHFIAIGIMCIPGFERLPLPELKRRREAKKILYKVVDDVISQKLAAPAIEARDILDLMLENESGVKMTPDEARTHVLTFLIAGHETTSSVLSSICYVLAIYPEVEKKVIDELTNIKDINWENLSELKYLNAVIYETIRLHPPLFYSSLRNCLEGDFLPVVDGKPIFVPKGTQLGTIQTIHHRNPQYWIRPDEFLPERFIDGSELNLADANLRQGRPLTYIYIPFSIGPNQCIGNRFAFVEMQIILATILAKFSFKLHASADTNPELQGLTIKRKNLAMTIHTHS</sequence>
<comment type="similarity">
    <text evidence="1">Belongs to the cytochrome P450 family.</text>
</comment>
<evidence type="ECO:0000256" key="3">
    <source>
        <dbReference type="SAM" id="Phobius"/>
    </source>
</evidence>
<dbReference type="Proteomes" id="UP000243217">
    <property type="component" value="Unassembled WGS sequence"/>
</dbReference>
<reference evidence="4 5" key="1">
    <citation type="journal article" date="2014" name="Genome Biol. Evol.">
        <title>The secreted proteins of Achlya hypogyna and Thraustotheca clavata identify the ancestral oomycete secretome and reveal gene acquisitions by horizontal gene transfer.</title>
        <authorList>
            <person name="Misner I."/>
            <person name="Blouin N."/>
            <person name="Leonard G."/>
            <person name="Richards T.A."/>
            <person name="Lane C.E."/>
        </authorList>
    </citation>
    <scope>NUCLEOTIDE SEQUENCE [LARGE SCALE GENOMIC DNA]</scope>
    <source>
        <strain evidence="4 5">ATCC 34112</strain>
    </source>
</reference>
<protein>
    <recommendedName>
        <fullName evidence="6">Cytochrome P450</fullName>
    </recommendedName>
</protein>
<evidence type="ECO:0000256" key="2">
    <source>
        <dbReference type="PIRSR" id="PIRSR602401-1"/>
    </source>
</evidence>
<dbReference type="Gene3D" id="1.10.630.10">
    <property type="entry name" value="Cytochrome P450"/>
    <property type="match status" value="1"/>
</dbReference>
<dbReference type="Pfam" id="PF00067">
    <property type="entry name" value="p450"/>
    <property type="match status" value="1"/>
</dbReference>
<accession>A0A1V9YYB3</accession>
<keyword evidence="2" id="KW-0408">Iron</keyword>
<keyword evidence="3" id="KW-1133">Transmembrane helix</keyword>
<evidence type="ECO:0000313" key="5">
    <source>
        <dbReference type="Proteomes" id="UP000243217"/>
    </source>
</evidence>
<dbReference type="InterPro" id="IPR002401">
    <property type="entry name" value="Cyt_P450_E_grp-I"/>
</dbReference>
<comment type="cofactor">
    <cofactor evidence="2">
        <name>heme</name>
        <dbReference type="ChEBI" id="CHEBI:30413"/>
    </cofactor>
</comment>
<dbReference type="GO" id="GO:0016705">
    <property type="term" value="F:oxidoreductase activity, acting on paired donors, with incorporation or reduction of molecular oxygen"/>
    <property type="evidence" value="ECO:0007669"/>
    <property type="project" value="InterPro"/>
</dbReference>
<evidence type="ECO:0000313" key="4">
    <source>
        <dbReference type="EMBL" id="OQR90715.1"/>
    </source>
</evidence>
<dbReference type="EMBL" id="JNBS01002497">
    <property type="protein sequence ID" value="OQR90715.1"/>
    <property type="molecule type" value="Genomic_DNA"/>
</dbReference>
<keyword evidence="3" id="KW-0812">Transmembrane</keyword>
<evidence type="ECO:0008006" key="6">
    <source>
        <dbReference type="Google" id="ProtNLM"/>
    </source>
</evidence>
<dbReference type="PANTHER" id="PTHR24305">
    <property type="entry name" value="CYTOCHROME P450"/>
    <property type="match status" value="1"/>
</dbReference>
<organism evidence="4 5">
    <name type="scientific">Thraustotheca clavata</name>
    <dbReference type="NCBI Taxonomy" id="74557"/>
    <lineage>
        <taxon>Eukaryota</taxon>
        <taxon>Sar</taxon>
        <taxon>Stramenopiles</taxon>
        <taxon>Oomycota</taxon>
        <taxon>Saprolegniomycetes</taxon>
        <taxon>Saprolegniales</taxon>
        <taxon>Achlyaceae</taxon>
        <taxon>Thraustotheca</taxon>
    </lineage>
</organism>
<feature type="transmembrane region" description="Helical" evidence="3">
    <location>
        <begin position="7"/>
        <end position="32"/>
    </location>
</feature>
<name>A0A1V9YYB3_9STRA</name>
<dbReference type="AlphaFoldDB" id="A0A1V9YYB3"/>